<accession>A0A4S3J8I6</accession>
<comment type="caution">
    <text evidence="1">The sequence shown here is derived from an EMBL/GenBank/DDBJ whole genome shotgun (WGS) entry which is preliminary data.</text>
</comment>
<keyword evidence="2" id="KW-1185">Reference proteome</keyword>
<protein>
    <submittedName>
        <fullName evidence="1">Uncharacterized protein</fullName>
    </submittedName>
</protein>
<name>A0A4S3J8I6_9EURO</name>
<proteinExistence type="predicted"/>
<dbReference type="EMBL" id="SOSA01000431">
    <property type="protein sequence ID" value="THC91270.1"/>
    <property type="molecule type" value="Genomic_DNA"/>
</dbReference>
<evidence type="ECO:0000313" key="2">
    <source>
        <dbReference type="Proteomes" id="UP000308092"/>
    </source>
</evidence>
<dbReference type="VEuPathDB" id="FungiDB:EYZ11_009270"/>
<dbReference type="Proteomes" id="UP000308092">
    <property type="component" value="Unassembled WGS sequence"/>
</dbReference>
<dbReference type="AlphaFoldDB" id="A0A4S3J8I6"/>
<sequence>MAAGGLESIRRLDVVEVYESYWLDSLVVFVTG</sequence>
<gene>
    <name evidence="1" type="ORF">EYZ11_009270</name>
</gene>
<reference evidence="1 2" key="1">
    <citation type="submission" date="2019-03" db="EMBL/GenBank/DDBJ databases">
        <title>The genome sequence of a newly discovered highly antifungal drug resistant Aspergillus species, Aspergillus tanneri NIH 1004.</title>
        <authorList>
            <person name="Mounaud S."/>
            <person name="Singh I."/>
            <person name="Joardar V."/>
            <person name="Pakala S."/>
            <person name="Pakala S."/>
            <person name="Venepally P."/>
            <person name="Hoover J."/>
            <person name="Nierman W."/>
            <person name="Chung J."/>
            <person name="Losada L."/>
        </authorList>
    </citation>
    <scope>NUCLEOTIDE SEQUENCE [LARGE SCALE GENOMIC DNA]</scope>
    <source>
        <strain evidence="1 2">NIH1004</strain>
    </source>
</reference>
<evidence type="ECO:0000313" key="1">
    <source>
        <dbReference type="EMBL" id="THC91270.1"/>
    </source>
</evidence>
<organism evidence="1 2">
    <name type="scientific">Aspergillus tanneri</name>
    <dbReference type="NCBI Taxonomy" id="1220188"/>
    <lineage>
        <taxon>Eukaryota</taxon>
        <taxon>Fungi</taxon>
        <taxon>Dikarya</taxon>
        <taxon>Ascomycota</taxon>
        <taxon>Pezizomycotina</taxon>
        <taxon>Eurotiomycetes</taxon>
        <taxon>Eurotiomycetidae</taxon>
        <taxon>Eurotiales</taxon>
        <taxon>Aspergillaceae</taxon>
        <taxon>Aspergillus</taxon>
        <taxon>Aspergillus subgen. Circumdati</taxon>
    </lineage>
</organism>